<evidence type="ECO:0000256" key="5">
    <source>
        <dbReference type="ARBA" id="ARBA00023157"/>
    </source>
</evidence>
<evidence type="ECO:0000259" key="11">
    <source>
        <dbReference type="PROSITE" id="PS51352"/>
    </source>
</evidence>
<dbReference type="Proteomes" id="UP000092574">
    <property type="component" value="Chromosome"/>
</dbReference>
<dbReference type="NCBIfam" id="TIGR01068">
    <property type="entry name" value="thioredoxin"/>
    <property type="match status" value="1"/>
</dbReference>
<keyword evidence="6 10" id="KW-0676">Redox-active center</keyword>
<dbReference type="SUPFAM" id="SSF52833">
    <property type="entry name" value="Thioredoxin-like"/>
    <property type="match status" value="1"/>
</dbReference>
<evidence type="ECO:0000256" key="6">
    <source>
        <dbReference type="ARBA" id="ARBA00023284"/>
    </source>
</evidence>
<gene>
    <name evidence="12" type="ORF">A4V09_10335</name>
</gene>
<keyword evidence="4" id="KW-0249">Electron transport</keyword>
<protein>
    <recommendedName>
        <fullName evidence="2 7">Thioredoxin</fullName>
    </recommendedName>
</protein>
<dbReference type="RefSeq" id="WP_065542308.1">
    <property type="nucleotide sequence ID" value="NZ_CP015405.2"/>
</dbReference>
<dbReference type="EMBL" id="CP015405">
    <property type="protein sequence ID" value="ANU76132.1"/>
    <property type="molecule type" value="Genomic_DNA"/>
</dbReference>
<evidence type="ECO:0000256" key="9">
    <source>
        <dbReference type="PIRSR" id="PIRSR000077-1"/>
    </source>
</evidence>
<dbReference type="InterPro" id="IPR017937">
    <property type="entry name" value="Thioredoxin_CS"/>
</dbReference>
<dbReference type="OrthoDB" id="9790390at2"/>
<accession>A0A1C7ID49</accession>
<dbReference type="PRINTS" id="PR00421">
    <property type="entry name" value="THIOREDOXIN"/>
</dbReference>
<dbReference type="CDD" id="cd02947">
    <property type="entry name" value="TRX_family"/>
    <property type="match status" value="1"/>
</dbReference>
<evidence type="ECO:0000313" key="13">
    <source>
        <dbReference type="Proteomes" id="UP000092574"/>
    </source>
</evidence>
<dbReference type="PROSITE" id="PS00194">
    <property type="entry name" value="THIOREDOXIN_1"/>
    <property type="match status" value="1"/>
</dbReference>
<dbReference type="InterPro" id="IPR005746">
    <property type="entry name" value="Thioredoxin"/>
</dbReference>
<dbReference type="GO" id="GO:0045454">
    <property type="term" value="P:cell redox homeostasis"/>
    <property type="evidence" value="ECO:0007669"/>
    <property type="project" value="TreeGrafter"/>
</dbReference>
<feature type="site" description="Contributes to redox potential value" evidence="9">
    <location>
        <position position="32"/>
    </location>
</feature>
<evidence type="ECO:0000256" key="2">
    <source>
        <dbReference type="ARBA" id="ARBA00020570"/>
    </source>
</evidence>
<sequence>MSVNTIEKTKFQTEVLESPKPVVVDFWAPWCGYCRRLAPAVDRLEAEINGKVTVSKADIDALPEIAQQYGIDTIPTLILFKDGKEADRVVNPPSQDAIEEWLKANQVI</sequence>
<evidence type="ECO:0000256" key="3">
    <source>
        <dbReference type="ARBA" id="ARBA00022448"/>
    </source>
</evidence>
<feature type="disulfide bond" description="Redox-active" evidence="10">
    <location>
        <begin position="31"/>
        <end position="34"/>
    </location>
</feature>
<dbReference type="FunFam" id="3.40.30.10:FF:000001">
    <property type="entry name" value="Thioredoxin"/>
    <property type="match status" value="1"/>
</dbReference>
<dbReference type="GO" id="GO:0015035">
    <property type="term" value="F:protein-disulfide reductase activity"/>
    <property type="evidence" value="ECO:0007669"/>
    <property type="project" value="UniProtKB-UniRule"/>
</dbReference>
<dbReference type="PANTHER" id="PTHR45663">
    <property type="entry name" value="GEO12009P1"/>
    <property type="match status" value="1"/>
</dbReference>
<feature type="site" description="Deprotonates C-terminal active site Cys" evidence="9">
    <location>
        <position position="25"/>
    </location>
</feature>
<feature type="domain" description="Thioredoxin" evidence="11">
    <location>
        <begin position="1"/>
        <end position="107"/>
    </location>
</feature>
<dbReference type="InterPro" id="IPR036249">
    <property type="entry name" value="Thioredoxin-like_sf"/>
</dbReference>
<reference evidence="12" key="1">
    <citation type="submission" date="2017-04" db="EMBL/GenBank/DDBJ databases">
        <title>Complete Genome Sequences of Twelve Strains of a Stable Defined Moderately Diverse Mouse Microbiota 2 (sDMDMm2).</title>
        <authorList>
            <person name="Uchimura Y."/>
            <person name="Wyss M."/>
            <person name="Brugiroux S."/>
            <person name="Limenitakis J.P."/>
            <person name="Stecher B."/>
            <person name="McCoy K.D."/>
            <person name="Macpherson A.J."/>
        </authorList>
    </citation>
    <scope>NUCLEOTIDE SEQUENCE</scope>
    <source>
        <strain evidence="12">YL58</strain>
    </source>
</reference>
<dbReference type="PROSITE" id="PS51352">
    <property type="entry name" value="THIOREDOXIN_2"/>
    <property type="match status" value="1"/>
</dbReference>
<feature type="active site" description="Nucleophile" evidence="9">
    <location>
        <position position="31"/>
    </location>
</feature>
<evidence type="ECO:0000256" key="7">
    <source>
        <dbReference type="NCBIfam" id="TIGR01068"/>
    </source>
</evidence>
<dbReference type="PIRSF" id="PIRSF000077">
    <property type="entry name" value="Thioredoxin"/>
    <property type="match status" value="1"/>
</dbReference>
<dbReference type="Gene3D" id="3.40.30.10">
    <property type="entry name" value="Glutaredoxin"/>
    <property type="match status" value="1"/>
</dbReference>
<dbReference type="Pfam" id="PF00085">
    <property type="entry name" value="Thioredoxin"/>
    <property type="match status" value="1"/>
</dbReference>
<name>A0A1C7ID49_9FIRM</name>
<evidence type="ECO:0000256" key="8">
    <source>
        <dbReference type="PIRNR" id="PIRNR000077"/>
    </source>
</evidence>
<keyword evidence="3" id="KW-0813">Transport</keyword>
<evidence type="ECO:0000313" key="12">
    <source>
        <dbReference type="EMBL" id="ANU76132.1"/>
    </source>
</evidence>
<dbReference type="PANTHER" id="PTHR45663:SF11">
    <property type="entry name" value="GEO12009P1"/>
    <property type="match status" value="1"/>
</dbReference>
<keyword evidence="13" id="KW-1185">Reference proteome</keyword>
<evidence type="ECO:0000256" key="1">
    <source>
        <dbReference type="ARBA" id="ARBA00008987"/>
    </source>
</evidence>
<keyword evidence="5 10" id="KW-1015">Disulfide bond</keyword>
<proteinExistence type="inferred from homology"/>
<evidence type="ECO:0000256" key="10">
    <source>
        <dbReference type="PIRSR" id="PIRSR000077-4"/>
    </source>
</evidence>
<dbReference type="InterPro" id="IPR013766">
    <property type="entry name" value="Thioredoxin_domain"/>
</dbReference>
<feature type="active site" description="Nucleophile" evidence="9">
    <location>
        <position position="34"/>
    </location>
</feature>
<dbReference type="GO" id="GO:0005829">
    <property type="term" value="C:cytosol"/>
    <property type="evidence" value="ECO:0007669"/>
    <property type="project" value="TreeGrafter"/>
</dbReference>
<dbReference type="STRING" id="1796616.A4V09_10335"/>
<dbReference type="AlphaFoldDB" id="A0A1C7ID49"/>
<comment type="similarity">
    <text evidence="1 8">Belongs to the thioredoxin family.</text>
</comment>
<dbReference type="KEGG" id="byl:A4V09_10335"/>
<organism evidence="12 13">
    <name type="scientific">Blautia pseudococcoides</name>
    <dbReference type="NCBI Taxonomy" id="1796616"/>
    <lineage>
        <taxon>Bacteria</taxon>
        <taxon>Bacillati</taxon>
        <taxon>Bacillota</taxon>
        <taxon>Clostridia</taxon>
        <taxon>Lachnospirales</taxon>
        <taxon>Lachnospiraceae</taxon>
        <taxon>Blautia</taxon>
    </lineage>
</organism>
<evidence type="ECO:0000256" key="4">
    <source>
        <dbReference type="ARBA" id="ARBA00022982"/>
    </source>
</evidence>
<feature type="site" description="Contributes to redox potential value" evidence="9">
    <location>
        <position position="33"/>
    </location>
</feature>